<name>A0A6H5G690_9HEMI</name>
<feature type="region of interest" description="Disordered" evidence="1">
    <location>
        <begin position="49"/>
        <end position="82"/>
    </location>
</feature>
<feature type="compositionally biased region" description="Basic residues" evidence="1">
    <location>
        <begin position="1"/>
        <end position="10"/>
    </location>
</feature>
<organism evidence="2 3">
    <name type="scientific">Nesidiocoris tenuis</name>
    <dbReference type="NCBI Taxonomy" id="355587"/>
    <lineage>
        <taxon>Eukaryota</taxon>
        <taxon>Metazoa</taxon>
        <taxon>Ecdysozoa</taxon>
        <taxon>Arthropoda</taxon>
        <taxon>Hexapoda</taxon>
        <taxon>Insecta</taxon>
        <taxon>Pterygota</taxon>
        <taxon>Neoptera</taxon>
        <taxon>Paraneoptera</taxon>
        <taxon>Hemiptera</taxon>
        <taxon>Heteroptera</taxon>
        <taxon>Panheteroptera</taxon>
        <taxon>Cimicomorpha</taxon>
        <taxon>Miridae</taxon>
        <taxon>Dicyphina</taxon>
        <taxon>Nesidiocoris</taxon>
    </lineage>
</organism>
<keyword evidence="3" id="KW-1185">Reference proteome</keyword>
<dbReference type="Proteomes" id="UP000479000">
    <property type="component" value="Unassembled WGS sequence"/>
</dbReference>
<gene>
    <name evidence="2" type="ORF">NTEN_LOCUS4390</name>
</gene>
<sequence length="91" mass="10356">MRIHAPHSRRPFCPDAPMEKENTRALPAGWLPQVKMLPFQISKVTLNDERYPEESKGTLPSCGLGAEKGIQRQEPEYSDEGFMELCPRIES</sequence>
<evidence type="ECO:0000256" key="1">
    <source>
        <dbReference type="SAM" id="MobiDB-lite"/>
    </source>
</evidence>
<accession>A0A6H5G690</accession>
<protein>
    <submittedName>
        <fullName evidence="2">Uncharacterized protein</fullName>
    </submittedName>
</protein>
<evidence type="ECO:0000313" key="2">
    <source>
        <dbReference type="EMBL" id="CAA9998096.1"/>
    </source>
</evidence>
<dbReference type="AlphaFoldDB" id="A0A6H5G690"/>
<reference evidence="2 3" key="1">
    <citation type="submission" date="2020-02" db="EMBL/GenBank/DDBJ databases">
        <authorList>
            <person name="Ferguson B K."/>
        </authorList>
    </citation>
    <scope>NUCLEOTIDE SEQUENCE [LARGE SCALE GENOMIC DNA]</scope>
</reference>
<feature type="region of interest" description="Disordered" evidence="1">
    <location>
        <begin position="1"/>
        <end position="20"/>
    </location>
</feature>
<proteinExistence type="predicted"/>
<evidence type="ECO:0000313" key="3">
    <source>
        <dbReference type="Proteomes" id="UP000479000"/>
    </source>
</evidence>
<dbReference type="EMBL" id="CADCXU010006545">
    <property type="protein sequence ID" value="CAA9998096.1"/>
    <property type="molecule type" value="Genomic_DNA"/>
</dbReference>